<feature type="chain" id="PRO_5045234783" evidence="2">
    <location>
        <begin position="27"/>
        <end position="335"/>
    </location>
</feature>
<dbReference type="EMBL" id="BAAAEJ010000007">
    <property type="protein sequence ID" value="GAA0392119.1"/>
    <property type="molecule type" value="Genomic_DNA"/>
</dbReference>
<reference evidence="3 4" key="1">
    <citation type="journal article" date="2019" name="Int. J. Syst. Evol. Microbiol.">
        <title>The Global Catalogue of Microorganisms (GCM) 10K type strain sequencing project: providing services to taxonomists for standard genome sequencing and annotation.</title>
        <authorList>
            <consortium name="The Broad Institute Genomics Platform"/>
            <consortium name="The Broad Institute Genome Sequencing Center for Infectious Disease"/>
            <person name="Wu L."/>
            <person name="Ma J."/>
        </authorList>
    </citation>
    <scope>NUCLEOTIDE SEQUENCE [LARGE SCALE GENOMIC DNA]</scope>
    <source>
        <strain evidence="3 4">JCM 13476</strain>
    </source>
</reference>
<feature type="region of interest" description="Disordered" evidence="1">
    <location>
        <begin position="29"/>
        <end position="75"/>
    </location>
</feature>
<dbReference type="RefSeq" id="WP_167177021.1">
    <property type="nucleotide sequence ID" value="NZ_BAAAEJ010000007.1"/>
</dbReference>
<proteinExistence type="predicted"/>
<feature type="compositionally biased region" description="Polar residues" evidence="1">
    <location>
        <begin position="58"/>
        <end position="67"/>
    </location>
</feature>
<evidence type="ECO:0000313" key="4">
    <source>
        <dbReference type="Proteomes" id="UP001500791"/>
    </source>
</evidence>
<sequence length="335" mass="35055">MTHRTKSHAMCVAAAMALMTITPASAFAYSGQQTPHPEDRVVTDQNQSGRAPRGRVSGRQNRNQSQPAPVAAPTPEENLAAAQQLFAANSVPCQMTEANLRGQTPDTRSMYEVVCTNGFGYLSLTGLAASTDAAGQAKAAVEPVFIECIEAQVTYDRAVAASAEAAPPPKCDLPANQNFTQVLAAMSTEAGIACTVDQGTIIGRKGSTSVYEIGCAGADGYRINRAAEGWEVASCLELANANVTCNFTTKPEQLATVKTWLAANDKTAACDVNNVRFMGSNPNGAFYEAACNGAEGFIVRMDTAKAIQEVYPCAEAEKIGDGCKLTAATPQAPSA</sequence>
<evidence type="ECO:0000256" key="1">
    <source>
        <dbReference type="SAM" id="MobiDB-lite"/>
    </source>
</evidence>
<comment type="caution">
    <text evidence="3">The sequence shown here is derived from an EMBL/GenBank/DDBJ whole genome shotgun (WGS) entry which is preliminary data.</text>
</comment>
<evidence type="ECO:0000256" key="2">
    <source>
        <dbReference type="SAM" id="SignalP"/>
    </source>
</evidence>
<keyword evidence="4" id="KW-1185">Reference proteome</keyword>
<keyword evidence="2" id="KW-0732">Signal</keyword>
<organism evidence="3 4">
    <name type="scientific">Brevundimonas terrae</name>
    <dbReference type="NCBI Taxonomy" id="363631"/>
    <lineage>
        <taxon>Bacteria</taxon>
        <taxon>Pseudomonadati</taxon>
        <taxon>Pseudomonadota</taxon>
        <taxon>Alphaproteobacteria</taxon>
        <taxon>Caulobacterales</taxon>
        <taxon>Caulobacteraceae</taxon>
        <taxon>Brevundimonas</taxon>
    </lineage>
</organism>
<feature type="signal peptide" evidence="2">
    <location>
        <begin position="1"/>
        <end position="26"/>
    </location>
</feature>
<dbReference type="Proteomes" id="UP001500791">
    <property type="component" value="Unassembled WGS sequence"/>
</dbReference>
<evidence type="ECO:0000313" key="3">
    <source>
        <dbReference type="EMBL" id="GAA0392119.1"/>
    </source>
</evidence>
<accession>A0ABN0YE25</accession>
<gene>
    <name evidence="3" type="ORF">GCM10009093_18380</name>
</gene>
<protein>
    <submittedName>
        <fullName evidence="3">Uncharacterized protein</fullName>
    </submittedName>
</protein>
<name>A0ABN0YE25_9CAUL</name>